<keyword evidence="2" id="KW-1003">Cell membrane</keyword>
<keyword evidence="5 6" id="KW-0472">Membrane</keyword>
<accession>A0A4Q4KJE6</accession>
<reference evidence="7 8" key="1">
    <citation type="submission" date="2019-02" db="EMBL/GenBank/DDBJ databases">
        <title>Genome sequence of the sea-ice species Brumimicrobium glaciale.</title>
        <authorList>
            <person name="Bowman J.P."/>
        </authorList>
    </citation>
    <scope>NUCLEOTIDE SEQUENCE [LARGE SCALE GENOMIC DNA]</scope>
    <source>
        <strain evidence="7 8">IC156</strain>
    </source>
</reference>
<feature type="transmembrane region" description="Helical" evidence="6">
    <location>
        <begin position="6"/>
        <end position="28"/>
    </location>
</feature>
<evidence type="ECO:0000256" key="6">
    <source>
        <dbReference type="SAM" id="Phobius"/>
    </source>
</evidence>
<evidence type="ECO:0000313" key="8">
    <source>
        <dbReference type="Proteomes" id="UP000293952"/>
    </source>
</evidence>
<dbReference type="PIRSF" id="PIRSF006324">
    <property type="entry name" value="LeuE"/>
    <property type="match status" value="1"/>
</dbReference>
<dbReference type="OrthoDB" id="9784202at2"/>
<name>A0A4Q4KJE6_9FLAO</name>
<feature type="transmembrane region" description="Helical" evidence="6">
    <location>
        <begin position="194"/>
        <end position="213"/>
    </location>
</feature>
<gene>
    <name evidence="7" type="ORF">ERX46_12970</name>
</gene>
<dbReference type="InterPro" id="IPR001123">
    <property type="entry name" value="LeuE-type"/>
</dbReference>
<dbReference type="Pfam" id="PF01810">
    <property type="entry name" value="LysE"/>
    <property type="match status" value="1"/>
</dbReference>
<proteinExistence type="predicted"/>
<evidence type="ECO:0000256" key="5">
    <source>
        <dbReference type="ARBA" id="ARBA00023136"/>
    </source>
</evidence>
<evidence type="ECO:0000313" key="7">
    <source>
        <dbReference type="EMBL" id="RYM32960.1"/>
    </source>
</evidence>
<dbReference type="RefSeq" id="WP_130094297.1">
    <property type="nucleotide sequence ID" value="NZ_SETE01000005.1"/>
</dbReference>
<feature type="transmembrane region" description="Helical" evidence="6">
    <location>
        <begin position="120"/>
        <end position="145"/>
    </location>
</feature>
<protein>
    <submittedName>
        <fullName evidence="7">LysE family translocator</fullName>
    </submittedName>
</protein>
<comment type="caution">
    <text evidence="7">The sequence shown here is derived from an EMBL/GenBank/DDBJ whole genome shotgun (WGS) entry which is preliminary data.</text>
</comment>
<evidence type="ECO:0000256" key="1">
    <source>
        <dbReference type="ARBA" id="ARBA00004651"/>
    </source>
</evidence>
<evidence type="ECO:0000256" key="2">
    <source>
        <dbReference type="ARBA" id="ARBA00022475"/>
    </source>
</evidence>
<dbReference type="AlphaFoldDB" id="A0A4Q4KJE6"/>
<dbReference type="PANTHER" id="PTHR30086">
    <property type="entry name" value="ARGININE EXPORTER PROTEIN ARGO"/>
    <property type="match status" value="1"/>
</dbReference>
<keyword evidence="3 6" id="KW-0812">Transmembrane</keyword>
<dbReference type="GO" id="GO:0015171">
    <property type="term" value="F:amino acid transmembrane transporter activity"/>
    <property type="evidence" value="ECO:0007669"/>
    <property type="project" value="TreeGrafter"/>
</dbReference>
<sequence length="217" mass="23945">MGIDNYLAFIVTGLFLVMTPGMDTLLILNKSLVNGKKAGVYATLGISSGILVHTFLGAIGLSMLIARSPIAFSVVKYLGAAYIIYLGILKFKEKRKEFHIEEQTEIKSKSALKAESKNDYLSGLITNILNPKVAILFLAFFPQFINPDHLESPIPFILLGTTMTVIGIVWFLSLTFFSSYFYEKFKRPNKSNFSLNKISGIIFIIMGITIALADVAG</sequence>
<dbReference type="PANTHER" id="PTHR30086:SF20">
    <property type="entry name" value="ARGININE EXPORTER PROTEIN ARGO-RELATED"/>
    <property type="match status" value="1"/>
</dbReference>
<keyword evidence="8" id="KW-1185">Reference proteome</keyword>
<comment type="subcellular location">
    <subcellularLocation>
        <location evidence="1">Cell membrane</location>
        <topology evidence="1">Multi-pass membrane protein</topology>
    </subcellularLocation>
</comment>
<organism evidence="7 8">
    <name type="scientific">Brumimicrobium glaciale</name>
    <dbReference type="NCBI Taxonomy" id="200475"/>
    <lineage>
        <taxon>Bacteria</taxon>
        <taxon>Pseudomonadati</taxon>
        <taxon>Bacteroidota</taxon>
        <taxon>Flavobacteriia</taxon>
        <taxon>Flavobacteriales</taxon>
        <taxon>Crocinitomicaceae</taxon>
        <taxon>Brumimicrobium</taxon>
    </lineage>
</organism>
<dbReference type="EMBL" id="SETE01000005">
    <property type="protein sequence ID" value="RYM32960.1"/>
    <property type="molecule type" value="Genomic_DNA"/>
</dbReference>
<evidence type="ECO:0000256" key="3">
    <source>
        <dbReference type="ARBA" id="ARBA00022692"/>
    </source>
</evidence>
<evidence type="ECO:0000256" key="4">
    <source>
        <dbReference type="ARBA" id="ARBA00022989"/>
    </source>
</evidence>
<dbReference type="Proteomes" id="UP000293952">
    <property type="component" value="Unassembled WGS sequence"/>
</dbReference>
<feature type="transmembrane region" description="Helical" evidence="6">
    <location>
        <begin position="157"/>
        <end position="182"/>
    </location>
</feature>
<feature type="transmembrane region" description="Helical" evidence="6">
    <location>
        <begin position="70"/>
        <end position="89"/>
    </location>
</feature>
<dbReference type="GO" id="GO:0005886">
    <property type="term" value="C:plasma membrane"/>
    <property type="evidence" value="ECO:0007669"/>
    <property type="project" value="UniProtKB-SubCell"/>
</dbReference>
<feature type="transmembrane region" description="Helical" evidence="6">
    <location>
        <begin position="40"/>
        <end position="64"/>
    </location>
</feature>
<keyword evidence="4 6" id="KW-1133">Transmembrane helix</keyword>